<dbReference type="Pfam" id="PF13185">
    <property type="entry name" value="GAF_2"/>
    <property type="match status" value="1"/>
</dbReference>
<comment type="caution">
    <text evidence="3">The sequence shown here is derived from an EMBL/GenBank/DDBJ whole genome shotgun (WGS) entry which is preliminary data.</text>
</comment>
<evidence type="ECO:0000313" key="3">
    <source>
        <dbReference type="EMBL" id="MFC3002120.1"/>
    </source>
</evidence>
<keyword evidence="4" id="KW-1185">Reference proteome</keyword>
<evidence type="ECO:0000313" key="4">
    <source>
        <dbReference type="Proteomes" id="UP001595420"/>
    </source>
</evidence>
<keyword evidence="1" id="KW-1133">Transmembrane helix</keyword>
<dbReference type="EMBL" id="JBHRSB010000006">
    <property type="protein sequence ID" value="MFC3002120.1"/>
    <property type="molecule type" value="Genomic_DNA"/>
</dbReference>
<organism evidence="3 4">
    <name type="scientific">Falsiroseomonas tokyonensis</name>
    <dbReference type="NCBI Taxonomy" id="430521"/>
    <lineage>
        <taxon>Bacteria</taxon>
        <taxon>Pseudomonadati</taxon>
        <taxon>Pseudomonadota</taxon>
        <taxon>Alphaproteobacteria</taxon>
        <taxon>Acetobacterales</taxon>
        <taxon>Roseomonadaceae</taxon>
        <taxon>Falsiroseomonas</taxon>
    </lineage>
</organism>
<gene>
    <name evidence="3" type="ORF">ACFOD3_19615</name>
</gene>
<proteinExistence type="predicted"/>
<accession>A0ABV7BX63</accession>
<feature type="domain" description="GAF" evidence="2">
    <location>
        <begin position="28"/>
        <end position="99"/>
    </location>
</feature>
<keyword evidence="1" id="KW-0472">Membrane</keyword>
<evidence type="ECO:0000256" key="1">
    <source>
        <dbReference type="SAM" id="Phobius"/>
    </source>
</evidence>
<sequence>MRCAFYVADRARGALRHVVGIFAPCAKCAPFFQIGADAPGCGLSAFTGQPVISPDVREDPRWAPWQWLAERHGFRARWSFAVETAAGWIVGVFAMYFASGRMPVTEIQRDKTHRNDRMCGNVIGRIFRACWSAACGARRGGGQGVLTRRPRGRGLARRV</sequence>
<protein>
    <submittedName>
        <fullName evidence="3">GAF domain-containing protein</fullName>
    </submittedName>
</protein>
<dbReference type="Gene3D" id="3.30.450.40">
    <property type="match status" value="1"/>
</dbReference>
<keyword evidence="1" id="KW-0812">Transmembrane</keyword>
<reference evidence="4" key="1">
    <citation type="journal article" date="2019" name="Int. J. Syst. Evol. Microbiol.">
        <title>The Global Catalogue of Microorganisms (GCM) 10K type strain sequencing project: providing services to taxonomists for standard genome sequencing and annotation.</title>
        <authorList>
            <consortium name="The Broad Institute Genomics Platform"/>
            <consortium name="The Broad Institute Genome Sequencing Center for Infectious Disease"/>
            <person name="Wu L."/>
            <person name="Ma J."/>
        </authorList>
    </citation>
    <scope>NUCLEOTIDE SEQUENCE [LARGE SCALE GENOMIC DNA]</scope>
    <source>
        <strain evidence="4">CGMCC 1.16855</strain>
    </source>
</reference>
<evidence type="ECO:0000259" key="2">
    <source>
        <dbReference type="Pfam" id="PF13185"/>
    </source>
</evidence>
<dbReference type="SUPFAM" id="SSF55781">
    <property type="entry name" value="GAF domain-like"/>
    <property type="match status" value="1"/>
</dbReference>
<dbReference type="Proteomes" id="UP001595420">
    <property type="component" value="Unassembled WGS sequence"/>
</dbReference>
<name>A0ABV7BX63_9PROT</name>
<dbReference type="RefSeq" id="WP_379793696.1">
    <property type="nucleotide sequence ID" value="NZ_JAFNJS010000006.1"/>
</dbReference>
<dbReference type="InterPro" id="IPR029016">
    <property type="entry name" value="GAF-like_dom_sf"/>
</dbReference>
<dbReference type="InterPro" id="IPR003018">
    <property type="entry name" value="GAF"/>
</dbReference>
<feature type="transmembrane region" description="Helical" evidence="1">
    <location>
        <begin position="78"/>
        <end position="98"/>
    </location>
</feature>